<evidence type="ECO:0000256" key="2">
    <source>
        <dbReference type="ARBA" id="ARBA00022801"/>
    </source>
</evidence>
<keyword evidence="2" id="KW-0378">Hydrolase</keyword>
<dbReference type="InterPro" id="IPR036380">
    <property type="entry name" value="Isochorismatase-like_sf"/>
</dbReference>
<dbReference type="Gene3D" id="3.40.50.850">
    <property type="entry name" value="Isochorismatase-like"/>
    <property type="match status" value="1"/>
</dbReference>
<dbReference type="GO" id="GO:0016787">
    <property type="term" value="F:hydrolase activity"/>
    <property type="evidence" value="ECO:0007669"/>
    <property type="project" value="UniProtKB-KW"/>
</dbReference>
<dbReference type="OrthoDB" id="245563at2759"/>
<gene>
    <name evidence="4" type="ORF">PCON_12863</name>
</gene>
<dbReference type="PANTHER" id="PTHR43540">
    <property type="entry name" value="PEROXYUREIDOACRYLATE/UREIDOACRYLATE AMIDOHYDROLASE-RELATED"/>
    <property type="match status" value="1"/>
</dbReference>
<dbReference type="OMA" id="TGMMTHM"/>
<dbReference type="STRING" id="1076935.U4LEV3"/>
<sequence>MALSFRQHLGIPASQPTTSDSVLLLIDVQNEYDHGKLAIKNFSTSVNKIHELLERYRSAGGSIIHIYHDTPAGAPLFTPGTELAEPYALTAPKEGETVLHKPAPISFTGTNLEELIKATGKNKVVLTGYMAHVCVSGTARVAFEKGYDVTVVSDAIGDRDIPGAEAEKLVEVVLAEVGDAFATIVKAEEIN</sequence>
<reference evidence="4 5" key="1">
    <citation type="journal article" date="2013" name="PLoS Genet.">
        <title>The genome and development-dependent transcriptomes of Pyronema confluens: a window into fungal evolution.</title>
        <authorList>
            <person name="Traeger S."/>
            <person name="Altegoer F."/>
            <person name="Freitag M."/>
            <person name="Gabaldon T."/>
            <person name="Kempken F."/>
            <person name="Kumar A."/>
            <person name="Marcet-Houben M."/>
            <person name="Poggeler S."/>
            <person name="Stajich J.E."/>
            <person name="Nowrousian M."/>
        </authorList>
    </citation>
    <scope>NUCLEOTIDE SEQUENCE [LARGE SCALE GENOMIC DNA]</scope>
    <source>
        <strain evidence="5">CBS 100304</strain>
        <tissue evidence="4">Vegetative mycelium</tissue>
    </source>
</reference>
<accession>U4LEV3</accession>
<dbReference type="eggNOG" id="ENOG502RXWW">
    <property type="taxonomic scope" value="Eukaryota"/>
</dbReference>
<name>U4LEV3_PYROM</name>
<dbReference type="AlphaFoldDB" id="U4LEV3"/>
<dbReference type="Pfam" id="PF00857">
    <property type="entry name" value="Isochorismatase"/>
    <property type="match status" value="1"/>
</dbReference>
<dbReference type="InterPro" id="IPR000868">
    <property type="entry name" value="Isochorismatase-like_dom"/>
</dbReference>
<evidence type="ECO:0000259" key="3">
    <source>
        <dbReference type="Pfam" id="PF00857"/>
    </source>
</evidence>
<proteinExistence type="inferred from homology"/>
<feature type="domain" description="Isochorismatase-like" evidence="3">
    <location>
        <begin position="21"/>
        <end position="163"/>
    </location>
</feature>
<dbReference type="EMBL" id="HF935793">
    <property type="protein sequence ID" value="CCX13270.1"/>
    <property type="molecule type" value="Genomic_DNA"/>
</dbReference>
<organism evidence="4 5">
    <name type="scientific">Pyronema omphalodes (strain CBS 100304)</name>
    <name type="common">Pyronema confluens</name>
    <dbReference type="NCBI Taxonomy" id="1076935"/>
    <lineage>
        <taxon>Eukaryota</taxon>
        <taxon>Fungi</taxon>
        <taxon>Dikarya</taxon>
        <taxon>Ascomycota</taxon>
        <taxon>Pezizomycotina</taxon>
        <taxon>Pezizomycetes</taxon>
        <taxon>Pezizales</taxon>
        <taxon>Pyronemataceae</taxon>
        <taxon>Pyronema</taxon>
    </lineage>
</organism>
<comment type="similarity">
    <text evidence="1">Belongs to the isochorismatase family.</text>
</comment>
<evidence type="ECO:0000313" key="5">
    <source>
        <dbReference type="Proteomes" id="UP000018144"/>
    </source>
</evidence>
<evidence type="ECO:0000256" key="1">
    <source>
        <dbReference type="ARBA" id="ARBA00006336"/>
    </source>
</evidence>
<evidence type="ECO:0000313" key="4">
    <source>
        <dbReference type="EMBL" id="CCX13270.1"/>
    </source>
</evidence>
<dbReference type="PANTHER" id="PTHR43540:SF15">
    <property type="entry name" value="BLR5631 PROTEIN"/>
    <property type="match status" value="1"/>
</dbReference>
<keyword evidence="5" id="KW-1185">Reference proteome</keyword>
<dbReference type="InterPro" id="IPR050272">
    <property type="entry name" value="Isochorismatase-like_hydrls"/>
</dbReference>
<dbReference type="Proteomes" id="UP000018144">
    <property type="component" value="Unassembled WGS sequence"/>
</dbReference>
<dbReference type="SUPFAM" id="SSF52499">
    <property type="entry name" value="Isochorismatase-like hydrolases"/>
    <property type="match status" value="1"/>
</dbReference>
<protein>
    <submittedName>
        <fullName evidence="4">Similar to Uncharacterized isochorismatase family protein yddQ acc. no. P96654</fullName>
    </submittedName>
</protein>